<evidence type="ECO:0000256" key="6">
    <source>
        <dbReference type="RuleBase" id="RU003915"/>
    </source>
</evidence>
<dbReference type="Pfam" id="PF00254">
    <property type="entry name" value="FKBP_C"/>
    <property type="match status" value="1"/>
</dbReference>
<dbReference type="PANTHER" id="PTHR43811">
    <property type="entry name" value="FKBP-TYPE PEPTIDYL-PROLYL CIS-TRANS ISOMERASE FKPA"/>
    <property type="match status" value="1"/>
</dbReference>
<dbReference type="PROSITE" id="PS51257">
    <property type="entry name" value="PROKAR_LIPOPROTEIN"/>
    <property type="match status" value="1"/>
</dbReference>
<evidence type="ECO:0000256" key="7">
    <source>
        <dbReference type="SAM" id="SignalP"/>
    </source>
</evidence>
<evidence type="ECO:0000256" key="1">
    <source>
        <dbReference type="ARBA" id="ARBA00000971"/>
    </source>
</evidence>
<dbReference type="InterPro" id="IPR000774">
    <property type="entry name" value="PPIase_FKBP_N"/>
</dbReference>
<keyword evidence="4 5" id="KW-0413">Isomerase</keyword>
<evidence type="ECO:0000256" key="3">
    <source>
        <dbReference type="ARBA" id="ARBA00023110"/>
    </source>
</evidence>
<keyword evidence="10" id="KW-1185">Reference proteome</keyword>
<gene>
    <name evidence="9" type="ORF">H8L67_05035</name>
</gene>
<dbReference type="PANTHER" id="PTHR43811:SF19">
    <property type="entry name" value="39 KDA FK506-BINDING NUCLEAR PROTEIN"/>
    <property type="match status" value="1"/>
</dbReference>
<keyword evidence="7" id="KW-0732">Signal</keyword>
<evidence type="ECO:0000256" key="4">
    <source>
        <dbReference type="ARBA" id="ARBA00023235"/>
    </source>
</evidence>
<dbReference type="PROSITE" id="PS50059">
    <property type="entry name" value="FKBP_PPIASE"/>
    <property type="match status" value="1"/>
</dbReference>
<evidence type="ECO:0000256" key="5">
    <source>
        <dbReference type="PROSITE-ProRule" id="PRU00277"/>
    </source>
</evidence>
<dbReference type="InterPro" id="IPR046357">
    <property type="entry name" value="PPIase_dom_sf"/>
</dbReference>
<dbReference type="Gene3D" id="1.10.287.460">
    <property type="entry name" value="Peptidyl-prolyl cis-trans isomerase, FKBP-type, N-terminal domain"/>
    <property type="match status" value="1"/>
</dbReference>
<dbReference type="RefSeq" id="WP_220380642.1">
    <property type="nucleotide sequence ID" value="NZ_CP080544.1"/>
</dbReference>
<accession>A0ABX8WSM6</accession>
<dbReference type="SUPFAM" id="SSF54534">
    <property type="entry name" value="FKBP-like"/>
    <property type="match status" value="1"/>
</dbReference>
<evidence type="ECO:0000313" key="10">
    <source>
        <dbReference type="Proteomes" id="UP000824755"/>
    </source>
</evidence>
<reference evidence="9 10" key="1">
    <citation type="submission" date="2021-08" db="EMBL/GenBank/DDBJ databases">
        <title>Lysobacter sp. strain CJ11 Genome sequencing and assembly.</title>
        <authorList>
            <person name="Kim I."/>
        </authorList>
    </citation>
    <scope>NUCLEOTIDE SEQUENCE [LARGE SCALE GENOMIC DNA]</scope>
    <source>
        <strain evidence="9 10">CJ11</strain>
    </source>
</reference>
<comment type="catalytic activity">
    <reaction evidence="1 5 6">
        <text>[protein]-peptidylproline (omega=180) = [protein]-peptidylproline (omega=0)</text>
        <dbReference type="Rhea" id="RHEA:16237"/>
        <dbReference type="Rhea" id="RHEA-COMP:10747"/>
        <dbReference type="Rhea" id="RHEA-COMP:10748"/>
        <dbReference type="ChEBI" id="CHEBI:83833"/>
        <dbReference type="ChEBI" id="CHEBI:83834"/>
        <dbReference type="EC" id="5.2.1.8"/>
    </reaction>
</comment>
<dbReference type="EC" id="5.2.1.8" evidence="6"/>
<proteinExistence type="inferred from homology"/>
<evidence type="ECO:0000256" key="2">
    <source>
        <dbReference type="ARBA" id="ARBA00006577"/>
    </source>
</evidence>
<feature type="domain" description="PPIase FKBP-type" evidence="8">
    <location>
        <begin position="169"/>
        <end position="256"/>
    </location>
</feature>
<sequence>MSIRKVALPMLAAATVALMGCNKPDGAGNKDDAKTGAAADAKDVAKTDIPGLKTEREQVSYMVGLDMGRTLKPAKDDIDLDTMMKGIKDELAGGKKLMDEKQADAIREAFGQKMQAKQIAEMLADQKKNAEAGAKFLAENGKKEGVKTTASGLQYSVITEGTGPKPKATDFVKVHYKGTLLDGKEFDSSYTRNEPTMFPVNRVIPGWSEGVQLMPVGSKYKFWIPSNLAYGEQGTPGGPIPPNAMLTFEVELLSIEKAPPMPKGAK</sequence>
<feature type="signal peptide" evidence="7">
    <location>
        <begin position="1"/>
        <end position="19"/>
    </location>
</feature>
<dbReference type="InterPro" id="IPR036944">
    <property type="entry name" value="PPIase_FKBP_N_sf"/>
</dbReference>
<name>A0ABX8WSM6_9GAMM</name>
<evidence type="ECO:0000259" key="8">
    <source>
        <dbReference type="PROSITE" id="PS50059"/>
    </source>
</evidence>
<dbReference type="EMBL" id="CP080544">
    <property type="protein sequence ID" value="QYR53837.1"/>
    <property type="molecule type" value="Genomic_DNA"/>
</dbReference>
<dbReference type="Gene3D" id="3.10.50.40">
    <property type="match status" value="1"/>
</dbReference>
<dbReference type="GO" id="GO:0016853">
    <property type="term" value="F:isomerase activity"/>
    <property type="evidence" value="ECO:0007669"/>
    <property type="project" value="UniProtKB-KW"/>
</dbReference>
<comment type="similarity">
    <text evidence="2 6">Belongs to the FKBP-type PPIase family.</text>
</comment>
<keyword evidence="3 5" id="KW-0697">Rotamase</keyword>
<dbReference type="InterPro" id="IPR001179">
    <property type="entry name" value="PPIase_FKBP_dom"/>
</dbReference>
<dbReference type="Pfam" id="PF01346">
    <property type="entry name" value="FKBP_N"/>
    <property type="match status" value="1"/>
</dbReference>
<evidence type="ECO:0000313" key="9">
    <source>
        <dbReference type="EMBL" id="QYR53837.1"/>
    </source>
</evidence>
<organism evidence="9 10">
    <name type="scientific">Lysobacter soyae</name>
    <dbReference type="NCBI Taxonomy" id="2764185"/>
    <lineage>
        <taxon>Bacteria</taxon>
        <taxon>Pseudomonadati</taxon>
        <taxon>Pseudomonadota</taxon>
        <taxon>Gammaproteobacteria</taxon>
        <taxon>Lysobacterales</taxon>
        <taxon>Lysobacteraceae</taxon>
        <taxon>Lysobacter</taxon>
    </lineage>
</organism>
<feature type="chain" id="PRO_5047427994" description="Peptidyl-prolyl cis-trans isomerase" evidence="7">
    <location>
        <begin position="20"/>
        <end position="266"/>
    </location>
</feature>
<protein>
    <recommendedName>
        <fullName evidence="6">Peptidyl-prolyl cis-trans isomerase</fullName>
        <ecNumber evidence="6">5.2.1.8</ecNumber>
    </recommendedName>
</protein>
<dbReference type="Proteomes" id="UP000824755">
    <property type="component" value="Chromosome"/>
</dbReference>